<keyword evidence="3 6" id="KW-0812">Transmembrane</keyword>
<evidence type="ECO:0000256" key="2">
    <source>
        <dbReference type="ARBA" id="ARBA00022475"/>
    </source>
</evidence>
<sequence>MVIPLLHVASGANPDEWYLAWHADPLLTLLLGGSAAGYLLAYRAAALAGRRVPPRWQVLAYLGGLVSLAVALMGPPDHFNGVLFSVHMVQHLILMLVAAPLLVLGRPVQVLLRGLRPHHSRALMGITARHPGLRGLLGMVVHPMTVFLLYNGSFLFWHLPGPYQAAVRDELIHDLEHVAFFGTALLFWWVLIDPVPRHYRLSTTAAALLLFATWMAGDLICATITLSRNLIYPVYAETEPPWGLTPLGDQRLGGAIMWASAGLYYAVVLIGLLAAPYLRTRPANHAGQHA</sequence>
<dbReference type="AlphaFoldDB" id="D1C9U6"/>
<gene>
    <name evidence="7" type="ordered locus">Sthe_3189</name>
</gene>
<evidence type="ECO:0000313" key="8">
    <source>
        <dbReference type="Proteomes" id="UP000002027"/>
    </source>
</evidence>
<dbReference type="InterPro" id="IPR019108">
    <property type="entry name" value="Caa3_assmbl_CtaG-rel"/>
</dbReference>
<accession>D1C9U6</accession>
<name>D1C9U6_SPHTD</name>
<keyword evidence="4 6" id="KW-1133">Transmembrane helix</keyword>
<keyword evidence="5 6" id="KW-0472">Membrane</keyword>
<proteinExistence type="predicted"/>
<evidence type="ECO:0000256" key="4">
    <source>
        <dbReference type="ARBA" id="ARBA00022989"/>
    </source>
</evidence>
<evidence type="ECO:0000256" key="1">
    <source>
        <dbReference type="ARBA" id="ARBA00004651"/>
    </source>
</evidence>
<reference evidence="7 8" key="2">
    <citation type="journal article" date="2010" name="Stand. Genomic Sci.">
        <title>Complete genome sequence of Desulfohalobium retbaense type strain (HR(100)).</title>
        <authorList>
            <person name="Spring S."/>
            <person name="Nolan M."/>
            <person name="Lapidus A."/>
            <person name="Glavina Del Rio T."/>
            <person name="Copeland A."/>
            <person name="Tice H."/>
            <person name="Cheng J.F."/>
            <person name="Lucas S."/>
            <person name="Land M."/>
            <person name="Chen F."/>
            <person name="Bruce D."/>
            <person name="Goodwin L."/>
            <person name="Pitluck S."/>
            <person name="Ivanova N."/>
            <person name="Mavromatis K."/>
            <person name="Mikhailova N."/>
            <person name="Pati A."/>
            <person name="Chen A."/>
            <person name="Palaniappan K."/>
            <person name="Hauser L."/>
            <person name="Chang Y.J."/>
            <person name="Jeffries C.D."/>
            <person name="Munk C."/>
            <person name="Kiss H."/>
            <person name="Chain P."/>
            <person name="Han C."/>
            <person name="Brettin T."/>
            <person name="Detter J.C."/>
            <person name="Schuler E."/>
            <person name="Goker M."/>
            <person name="Rohde M."/>
            <person name="Bristow J."/>
            <person name="Eisen J.A."/>
            <person name="Markowitz V."/>
            <person name="Hugenholtz P."/>
            <person name="Kyrpides N.C."/>
            <person name="Klenk H.P."/>
        </authorList>
    </citation>
    <scope>NUCLEOTIDE SEQUENCE [LARGE SCALE GENOMIC DNA]</scope>
    <source>
        <strain evidence="8">ATCC 49802 / DSM 20745 / S 6022</strain>
    </source>
</reference>
<keyword evidence="8" id="KW-1185">Reference proteome</keyword>
<dbReference type="HOGENOM" id="CLU_054944_0_1_0"/>
<feature type="transmembrane region" description="Helical" evidence="6">
    <location>
        <begin position="207"/>
        <end position="235"/>
    </location>
</feature>
<dbReference type="eggNOG" id="COG3336">
    <property type="taxonomic scope" value="Bacteria"/>
</dbReference>
<feature type="transmembrane region" description="Helical" evidence="6">
    <location>
        <begin position="88"/>
        <end position="112"/>
    </location>
</feature>
<feature type="transmembrane region" description="Helical" evidence="6">
    <location>
        <begin position="177"/>
        <end position="195"/>
    </location>
</feature>
<reference evidence="8" key="1">
    <citation type="submission" date="2009-11" db="EMBL/GenBank/DDBJ databases">
        <title>The complete chromosome 2 of Sphaerobacter thermophilus DSM 20745.</title>
        <authorList>
            <person name="Lucas S."/>
            <person name="Copeland A."/>
            <person name="Lapidus A."/>
            <person name="Glavina del Rio T."/>
            <person name="Dalin E."/>
            <person name="Tice H."/>
            <person name="Bruce D."/>
            <person name="Goodwin L."/>
            <person name="Pitluck S."/>
            <person name="Kyrpides N."/>
            <person name="Mavromatis K."/>
            <person name="Ivanova N."/>
            <person name="Mikhailova N."/>
            <person name="LaButti K.M."/>
            <person name="Clum A."/>
            <person name="Sun H.I."/>
            <person name="Brettin T."/>
            <person name="Detter J.C."/>
            <person name="Han C."/>
            <person name="Larimer F."/>
            <person name="Land M."/>
            <person name="Hauser L."/>
            <person name="Markowitz V."/>
            <person name="Cheng J.F."/>
            <person name="Hugenholtz P."/>
            <person name="Woyke T."/>
            <person name="Wu D."/>
            <person name="Steenblock K."/>
            <person name="Schneider S."/>
            <person name="Pukall R."/>
            <person name="Goeker M."/>
            <person name="Klenk H.P."/>
            <person name="Eisen J.A."/>
        </authorList>
    </citation>
    <scope>NUCLEOTIDE SEQUENCE [LARGE SCALE GENOMIC DNA]</scope>
    <source>
        <strain evidence="8">ATCC 49802 / DSM 20745 / S 6022</strain>
    </source>
</reference>
<evidence type="ECO:0000256" key="6">
    <source>
        <dbReference type="SAM" id="Phobius"/>
    </source>
</evidence>
<dbReference type="Proteomes" id="UP000002027">
    <property type="component" value="Chromosome 2"/>
</dbReference>
<dbReference type="InParanoid" id="D1C9U6"/>
<dbReference type="STRING" id="479434.Sthe_3189"/>
<dbReference type="RefSeq" id="WP_012873624.1">
    <property type="nucleotide sequence ID" value="NC_013524.1"/>
</dbReference>
<dbReference type="KEGG" id="sti:Sthe_3189"/>
<feature type="transmembrane region" description="Helical" evidence="6">
    <location>
        <begin position="255"/>
        <end position="278"/>
    </location>
</feature>
<feature type="transmembrane region" description="Helical" evidence="6">
    <location>
        <begin position="26"/>
        <end position="46"/>
    </location>
</feature>
<comment type="subcellular location">
    <subcellularLocation>
        <location evidence="1">Cell membrane</location>
        <topology evidence="1">Multi-pass membrane protein</topology>
    </subcellularLocation>
</comment>
<evidence type="ECO:0000256" key="3">
    <source>
        <dbReference type="ARBA" id="ARBA00022692"/>
    </source>
</evidence>
<organism evidence="7 8">
    <name type="scientific">Sphaerobacter thermophilus (strain ATCC 49802 / DSM 20745 / KCCM 41009 / NCIMB 13125 / S 6022)</name>
    <dbReference type="NCBI Taxonomy" id="479434"/>
    <lineage>
        <taxon>Bacteria</taxon>
        <taxon>Pseudomonadati</taxon>
        <taxon>Thermomicrobiota</taxon>
        <taxon>Thermomicrobia</taxon>
        <taxon>Sphaerobacterales</taxon>
        <taxon>Sphaerobacterineae</taxon>
        <taxon>Sphaerobacteraceae</taxon>
        <taxon>Sphaerobacter</taxon>
    </lineage>
</organism>
<dbReference type="GO" id="GO:0005886">
    <property type="term" value="C:plasma membrane"/>
    <property type="evidence" value="ECO:0007669"/>
    <property type="project" value="UniProtKB-SubCell"/>
</dbReference>
<feature type="transmembrane region" description="Helical" evidence="6">
    <location>
        <begin position="58"/>
        <end position="76"/>
    </location>
</feature>
<keyword evidence="2" id="KW-1003">Cell membrane</keyword>
<dbReference type="Pfam" id="PF09678">
    <property type="entry name" value="Caa3_CtaG"/>
    <property type="match status" value="1"/>
</dbReference>
<protein>
    <submittedName>
        <fullName evidence="7">Cytochrome c oxidase caa3-type, assembly factor CtaG-related protein</fullName>
    </submittedName>
</protein>
<evidence type="ECO:0000313" key="7">
    <source>
        <dbReference type="EMBL" id="ACZ40589.1"/>
    </source>
</evidence>
<dbReference type="EMBL" id="CP001824">
    <property type="protein sequence ID" value="ACZ40589.1"/>
    <property type="molecule type" value="Genomic_DNA"/>
</dbReference>
<evidence type="ECO:0000256" key="5">
    <source>
        <dbReference type="ARBA" id="ARBA00023136"/>
    </source>
</evidence>
<dbReference type="FunCoup" id="D1C9U6">
    <property type="interactions" value="28"/>
</dbReference>
<feature type="transmembrane region" description="Helical" evidence="6">
    <location>
        <begin position="133"/>
        <end position="157"/>
    </location>
</feature>